<dbReference type="InterPro" id="IPR027843">
    <property type="entry name" value="DUF4440"/>
</dbReference>
<dbReference type="KEGG" id="dmp:FAK_24880"/>
<organism evidence="3 4">
    <name type="scientific">Desulfoferula mesophila</name>
    <dbReference type="NCBI Taxonomy" id="3058419"/>
    <lineage>
        <taxon>Bacteria</taxon>
        <taxon>Pseudomonadati</taxon>
        <taxon>Thermodesulfobacteriota</taxon>
        <taxon>Desulfarculia</taxon>
        <taxon>Desulfarculales</taxon>
        <taxon>Desulfarculaceae</taxon>
        <taxon>Desulfoferula</taxon>
    </lineage>
</organism>
<evidence type="ECO:0000313" key="4">
    <source>
        <dbReference type="Proteomes" id="UP001366166"/>
    </source>
</evidence>
<dbReference type="SUPFAM" id="SSF54427">
    <property type="entry name" value="NTF2-like"/>
    <property type="match status" value="1"/>
</dbReference>
<evidence type="ECO:0000259" key="2">
    <source>
        <dbReference type="Pfam" id="PF14534"/>
    </source>
</evidence>
<protein>
    <recommendedName>
        <fullName evidence="2">DUF4440 domain-containing protein</fullName>
    </recommendedName>
</protein>
<gene>
    <name evidence="3" type="ORF">FAK_24880</name>
</gene>
<proteinExistence type="predicted"/>
<feature type="chain" id="PRO_5043706490" description="DUF4440 domain-containing protein" evidence="1">
    <location>
        <begin position="23"/>
        <end position="136"/>
    </location>
</feature>
<name>A0AAU9F1X3_9BACT</name>
<dbReference type="Gene3D" id="3.10.450.50">
    <property type="match status" value="1"/>
</dbReference>
<sequence length="136" mass="14755">MKRMIIFALALILLLAAGPARAAQSQGETLVRGLWALIAAKDMAKIAATTSPEFQAVHSFGANDKQDEMKRLAGLNLGAYTLSDFHATEQGPVIVVSYHFGAAQARGDKPALRLEVFINTEQGWQWLAHANLEPVQ</sequence>
<evidence type="ECO:0000256" key="1">
    <source>
        <dbReference type="SAM" id="SignalP"/>
    </source>
</evidence>
<feature type="signal peptide" evidence="1">
    <location>
        <begin position="1"/>
        <end position="22"/>
    </location>
</feature>
<dbReference type="EMBL" id="AP028679">
    <property type="protein sequence ID" value="BEQ15422.1"/>
    <property type="molecule type" value="Genomic_DNA"/>
</dbReference>
<dbReference type="AlphaFoldDB" id="A0AAU9F1X3"/>
<feature type="domain" description="DUF4440" evidence="2">
    <location>
        <begin position="30"/>
        <end position="125"/>
    </location>
</feature>
<dbReference type="RefSeq" id="WP_338599796.1">
    <property type="nucleotide sequence ID" value="NZ_AP028679.1"/>
</dbReference>
<accession>A0AAU9F1X3</accession>
<keyword evidence="1" id="KW-0732">Signal</keyword>
<evidence type="ECO:0000313" key="3">
    <source>
        <dbReference type="EMBL" id="BEQ15422.1"/>
    </source>
</evidence>
<dbReference type="Pfam" id="PF14534">
    <property type="entry name" value="DUF4440"/>
    <property type="match status" value="1"/>
</dbReference>
<dbReference type="InterPro" id="IPR032710">
    <property type="entry name" value="NTF2-like_dom_sf"/>
</dbReference>
<keyword evidence="4" id="KW-1185">Reference proteome</keyword>
<dbReference type="Proteomes" id="UP001366166">
    <property type="component" value="Chromosome"/>
</dbReference>
<reference evidence="4" key="1">
    <citation type="journal article" date="2023" name="Arch. Microbiol.">
        <title>Desulfoferula mesophilus gen. nov. sp. nov., a mesophilic sulfate-reducing bacterium isolated from a brackish lake sediment.</title>
        <authorList>
            <person name="Watanabe T."/>
            <person name="Yabe T."/>
            <person name="Tsuji J.M."/>
            <person name="Fukui M."/>
        </authorList>
    </citation>
    <scope>NUCLEOTIDE SEQUENCE [LARGE SCALE GENOMIC DNA]</scope>
    <source>
        <strain evidence="4">12FAK</strain>
    </source>
</reference>